<evidence type="ECO:0000256" key="1">
    <source>
        <dbReference type="SAM" id="SignalP"/>
    </source>
</evidence>
<dbReference type="KEGG" id="tos:Theos_2536"/>
<feature type="chain" id="PRO_5003910066" evidence="1">
    <location>
        <begin position="20"/>
        <end position="400"/>
    </location>
</feature>
<organism evidence="2 3">
    <name type="scientific">Thermus oshimai JL-2</name>
    <dbReference type="NCBI Taxonomy" id="751945"/>
    <lineage>
        <taxon>Bacteria</taxon>
        <taxon>Thermotogati</taxon>
        <taxon>Deinococcota</taxon>
        <taxon>Deinococci</taxon>
        <taxon>Thermales</taxon>
        <taxon>Thermaceae</taxon>
        <taxon>Thermus</taxon>
    </lineage>
</organism>
<sequence length="400" mass="44485">MARIVLPVLSLLSLTLALAQTNCQVRYTPPEYPELPVGPPQVLLALEPSVVTTSGAVVRVSARTTSPGATAWVRIRWQGGQLATRDAPYAGYTALIDPNPVQGCPEVAVSTRPLEFGDNGMHTFVGEAYAYWKVWRVDWSCKARDSEGNEYTTTVTTGGETPGPPYYACTYLRGYWQVQAGVVSATAKLPVYISWEQGLDYDGVYQRFADRLLEDHKRATAAMRAYAFAKEVPEPVGSAMRQVAQGYFYDCNWLGICQRADPAGEVKYLTDVPSALTDLVATGRLCGGFITFCFGERNARLSDIGPKVEIKTFLMVKGWRHDYLLMDRLIPRKYYDPADPYYAAVPEDERQQVLSGCRVYKDTGEGRRCVALVETPTGIVPNLKTLLMIDPLFRRGRQYP</sequence>
<dbReference type="HOGENOM" id="CLU_057523_0_0_0"/>
<evidence type="ECO:0000313" key="3">
    <source>
        <dbReference type="Proteomes" id="UP000000211"/>
    </source>
</evidence>
<keyword evidence="1" id="KW-0732">Signal</keyword>
<gene>
    <name evidence="2" type="ORF">Theos_2536</name>
</gene>
<keyword evidence="3" id="KW-1185">Reference proteome</keyword>
<proteinExistence type="predicted"/>
<name>K7QZB2_THEOS</name>
<feature type="signal peptide" evidence="1">
    <location>
        <begin position="1"/>
        <end position="19"/>
    </location>
</feature>
<protein>
    <submittedName>
        <fullName evidence="2">Uncharacterized protein</fullName>
    </submittedName>
</protein>
<dbReference type="Proteomes" id="UP000000211">
    <property type="component" value="Plasmid pTHEOS02"/>
</dbReference>
<geneLocation type="plasmid" evidence="2 3">
    <name>pTHEOS02</name>
</geneLocation>
<keyword evidence="2" id="KW-0614">Plasmid</keyword>
<dbReference type="RefSeq" id="WP_015065484.1">
    <property type="nucleotide sequence ID" value="NC_019388.1"/>
</dbReference>
<dbReference type="PATRIC" id="fig|751945.3.peg.2478"/>
<evidence type="ECO:0000313" key="2">
    <source>
        <dbReference type="EMBL" id="AFV77508.1"/>
    </source>
</evidence>
<dbReference type="EMBL" id="CP003251">
    <property type="protein sequence ID" value="AFV77508.1"/>
    <property type="molecule type" value="Genomic_DNA"/>
</dbReference>
<reference evidence="2 3" key="1">
    <citation type="journal article" date="2013" name="Genome Announc.">
        <title>Whole Genome Sequencing of Thermus oshimai JL-2 and Thermus thermophilus JL-18, Incomplete Denitrifiers from the United States Great Basin.</title>
        <authorList>
            <person name="Murugapiran S.K."/>
            <person name="Huntemann M."/>
            <person name="Wei C.L."/>
            <person name="Han J."/>
            <person name="Detter J.C."/>
            <person name="Han C.S."/>
            <person name="Erkkila T.H."/>
            <person name="Teshima H."/>
            <person name="Chen A."/>
            <person name="Kyrpides N."/>
            <person name="Mavrommatis K."/>
            <person name="Markowitz V."/>
            <person name="Szeto E."/>
            <person name="Ivanova N."/>
            <person name="Pagani I."/>
            <person name="Lam J."/>
            <person name="McDonald A.I."/>
            <person name="Dodsworth J.A."/>
            <person name="Pati A."/>
            <person name="Goodwin L."/>
            <person name="Peters L."/>
            <person name="Pitluck S."/>
            <person name="Woyke T."/>
            <person name="Hedlund B.P."/>
        </authorList>
    </citation>
    <scope>NUCLEOTIDE SEQUENCE</scope>
    <source>
        <strain evidence="2 3">JL-2</strain>
        <plasmid evidence="2">pTHEOS02</plasmid>
    </source>
</reference>
<dbReference type="AlphaFoldDB" id="K7QZB2"/>
<accession>K7QZB2</accession>